<proteinExistence type="predicted"/>
<feature type="zinc finger region" description="C3H1-type" evidence="1">
    <location>
        <begin position="324"/>
        <end position="352"/>
    </location>
</feature>
<sequence>MAAQPMGESTNQQQWADTFRKLFSLSDAAYKRNAYLEQRVLELEMDMSMWKHIHSVALESHSAALKSAERDVKAHRTLVSTLNRQMFDQDLFAKQPPLILCVVDGNENLFKGFADGHRGGTLAAQDLTRQIAMYLNAEGVEGFKHISFWITVYFKRGELLEKLILNNICTSQQFDAFVSYIDIFSRFPQTLRIFLVGGHGPQYTSLYDALEAGNVLGKLVMVGVNEVSDCDPLGIGLSTDGIFMTRQLLQRPTSLSIHHINTNSGLLSPQSPASLAGGRTVDPSLDPPPCNEHYLMTCSKEAAQCKYSHEYILTQEQLASLAANAKKAPCNWLKNGRQCPQGDKCCWGHYCPNGPTCFHLSKGKCWFKGEAMHPPLSPCI</sequence>
<feature type="domain" description="C3H1-type" evidence="2">
    <location>
        <begin position="324"/>
        <end position="352"/>
    </location>
</feature>
<evidence type="ECO:0000259" key="2">
    <source>
        <dbReference type="PROSITE" id="PS50103"/>
    </source>
</evidence>
<dbReference type="InterPro" id="IPR057683">
    <property type="entry name" value="DUF7923"/>
</dbReference>
<dbReference type="AlphaFoldDB" id="A0AAD6YT63"/>
<reference evidence="3" key="1">
    <citation type="submission" date="2023-03" db="EMBL/GenBank/DDBJ databases">
        <title>Massive genome expansion in bonnet fungi (Mycena s.s.) driven by repeated elements and novel gene families across ecological guilds.</title>
        <authorList>
            <consortium name="Lawrence Berkeley National Laboratory"/>
            <person name="Harder C.B."/>
            <person name="Miyauchi S."/>
            <person name="Viragh M."/>
            <person name="Kuo A."/>
            <person name="Thoen E."/>
            <person name="Andreopoulos B."/>
            <person name="Lu D."/>
            <person name="Skrede I."/>
            <person name="Drula E."/>
            <person name="Henrissat B."/>
            <person name="Morin E."/>
            <person name="Kohler A."/>
            <person name="Barry K."/>
            <person name="LaButti K."/>
            <person name="Morin E."/>
            <person name="Salamov A."/>
            <person name="Lipzen A."/>
            <person name="Mereny Z."/>
            <person name="Hegedus B."/>
            <person name="Baldrian P."/>
            <person name="Stursova M."/>
            <person name="Weitz H."/>
            <person name="Taylor A."/>
            <person name="Grigoriev I.V."/>
            <person name="Nagy L.G."/>
            <person name="Martin F."/>
            <person name="Kauserud H."/>
        </authorList>
    </citation>
    <scope>NUCLEOTIDE SEQUENCE</scope>
    <source>
        <strain evidence="3">9144</strain>
    </source>
</reference>
<dbReference type="PANTHER" id="PTHR37543:SF1">
    <property type="entry name" value="CCCH ZINC FINGER DNA BINDING PROTEIN (AFU_ORTHOLOGUE AFUA_5G12760)"/>
    <property type="match status" value="1"/>
</dbReference>
<name>A0AAD6YT63_9AGAR</name>
<keyword evidence="1" id="KW-0479">Metal-binding</keyword>
<evidence type="ECO:0000313" key="3">
    <source>
        <dbReference type="EMBL" id="KAJ7228801.1"/>
    </source>
</evidence>
<dbReference type="Proteomes" id="UP001219525">
    <property type="component" value="Unassembled WGS sequence"/>
</dbReference>
<evidence type="ECO:0000256" key="1">
    <source>
        <dbReference type="PROSITE-ProRule" id="PRU00723"/>
    </source>
</evidence>
<keyword evidence="4" id="KW-1185">Reference proteome</keyword>
<dbReference type="Pfam" id="PF25540">
    <property type="entry name" value="DUF7923"/>
    <property type="match status" value="1"/>
</dbReference>
<organism evidence="3 4">
    <name type="scientific">Mycena pura</name>
    <dbReference type="NCBI Taxonomy" id="153505"/>
    <lineage>
        <taxon>Eukaryota</taxon>
        <taxon>Fungi</taxon>
        <taxon>Dikarya</taxon>
        <taxon>Basidiomycota</taxon>
        <taxon>Agaricomycotina</taxon>
        <taxon>Agaricomycetes</taxon>
        <taxon>Agaricomycetidae</taxon>
        <taxon>Agaricales</taxon>
        <taxon>Marasmiineae</taxon>
        <taxon>Mycenaceae</taxon>
        <taxon>Mycena</taxon>
    </lineage>
</organism>
<dbReference type="PROSITE" id="PS50103">
    <property type="entry name" value="ZF_C3H1"/>
    <property type="match status" value="1"/>
</dbReference>
<dbReference type="InterPro" id="IPR000571">
    <property type="entry name" value="Znf_CCCH"/>
</dbReference>
<keyword evidence="1" id="KW-0863">Zinc-finger</keyword>
<gene>
    <name evidence="3" type="ORF">GGX14DRAFT_415103</name>
</gene>
<evidence type="ECO:0000313" key="4">
    <source>
        <dbReference type="Proteomes" id="UP001219525"/>
    </source>
</evidence>
<protein>
    <recommendedName>
        <fullName evidence="2">C3H1-type domain-containing protein</fullName>
    </recommendedName>
</protein>
<dbReference type="GO" id="GO:0008270">
    <property type="term" value="F:zinc ion binding"/>
    <property type="evidence" value="ECO:0007669"/>
    <property type="project" value="UniProtKB-KW"/>
</dbReference>
<dbReference type="EMBL" id="JARJCW010000002">
    <property type="protein sequence ID" value="KAJ7228801.1"/>
    <property type="molecule type" value="Genomic_DNA"/>
</dbReference>
<keyword evidence="1" id="KW-0862">Zinc</keyword>
<accession>A0AAD6YT63</accession>
<dbReference type="PANTHER" id="PTHR37543">
    <property type="entry name" value="CCCH ZINC FINGER DNA BINDING PROTEIN (AFU_ORTHOLOGUE AFUA_5G12760)"/>
    <property type="match status" value="1"/>
</dbReference>
<comment type="caution">
    <text evidence="3">The sequence shown here is derived from an EMBL/GenBank/DDBJ whole genome shotgun (WGS) entry which is preliminary data.</text>
</comment>